<dbReference type="InterPro" id="IPR005162">
    <property type="entry name" value="Retrotrans_gag_dom"/>
</dbReference>
<feature type="compositionally biased region" description="Basic and acidic residues" evidence="1">
    <location>
        <begin position="139"/>
        <end position="165"/>
    </location>
</feature>
<accession>A0AAW2S933</accession>
<evidence type="ECO:0000259" key="2">
    <source>
        <dbReference type="Pfam" id="PF03732"/>
    </source>
</evidence>
<comment type="caution">
    <text evidence="3">The sequence shown here is derived from an EMBL/GenBank/DDBJ whole genome shotgun (WGS) entry which is preliminary data.</text>
</comment>
<name>A0AAW2S933_9LAMI</name>
<evidence type="ECO:0000256" key="1">
    <source>
        <dbReference type="SAM" id="MobiDB-lite"/>
    </source>
</evidence>
<gene>
    <name evidence="3" type="ORF">Scaly_0259800</name>
</gene>
<sequence length="270" mass="31311">MEPYCTDILTTLKCRVFVTTFARATQQWFNQLPPVVIGSFQEFRSLFLHQFTSSRKHRKTELNFFSIREKEREPLKEYLQRFNTTDLEVPSATEEVKDSAFAQGLLDRDFFESLAKKLATKFDALLARAAKYINMEDAQASKREGQGEKRKENKDECPSKKPKIDFKDKKPAWQRVNIVYTPLVVPITQAIMTVEGKGLLSKPRSYKDEPQHPKSDKFCRFHNDYGHTREVMDMEPANNAPLIQFDQKERRGPRTQGNDALVITPPFGQL</sequence>
<dbReference type="AlphaFoldDB" id="A0AAW2S933"/>
<organism evidence="3">
    <name type="scientific">Sesamum calycinum</name>
    <dbReference type="NCBI Taxonomy" id="2727403"/>
    <lineage>
        <taxon>Eukaryota</taxon>
        <taxon>Viridiplantae</taxon>
        <taxon>Streptophyta</taxon>
        <taxon>Embryophyta</taxon>
        <taxon>Tracheophyta</taxon>
        <taxon>Spermatophyta</taxon>
        <taxon>Magnoliopsida</taxon>
        <taxon>eudicotyledons</taxon>
        <taxon>Gunneridae</taxon>
        <taxon>Pentapetalae</taxon>
        <taxon>asterids</taxon>
        <taxon>lamiids</taxon>
        <taxon>Lamiales</taxon>
        <taxon>Pedaliaceae</taxon>
        <taxon>Sesamum</taxon>
    </lineage>
</organism>
<proteinExistence type="predicted"/>
<feature type="region of interest" description="Disordered" evidence="1">
    <location>
        <begin position="138"/>
        <end position="165"/>
    </location>
</feature>
<dbReference type="EMBL" id="JACGWM010000002">
    <property type="protein sequence ID" value="KAL0389027.1"/>
    <property type="molecule type" value="Genomic_DNA"/>
</dbReference>
<reference evidence="3" key="1">
    <citation type="submission" date="2020-06" db="EMBL/GenBank/DDBJ databases">
        <authorList>
            <person name="Li T."/>
            <person name="Hu X."/>
            <person name="Zhang T."/>
            <person name="Song X."/>
            <person name="Zhang H."/>
            <person name="Dai N."/>
            <person name="Sheng W."/>
            <person name="Hou X."/>
            <person name="Wei L."/>
        </authorList>
    </citation>
    <scope>NUCLEOTIDE SEQUENCE</scope>
    <source>
        <strain evidence="3">KEN8</strain>
        <tissue evidence="3">Leaf</tissue>
    </source>
</reference>
<dbReference type="Pfam" id="PF03732">
    <property type="entry name" value="Retrotrans_gag"/>
    <property type="match status" value="1"/>
</dbReference>
<feature type="region of interest" description="Disordered" evidence="1">
    <location>
        <begin position="249"/>
        <end position="270"/>
    </location>
</feature>
<dbReference type="PANTHER" id="PTHR33223">
    <property type="entry name" value="CCHC-TYPE DOMAIN-CONTAINING PROTEIN"/>
    <property type="match status" value="1"/>
</dbReference>
<dbReference type="PANTHER" id="PTHR33223:SF10">
    <property type="entry name" value="AMINOTRANSFERASE-LIKE PLANT MOBILE DOMAIN-CONTAINING PROTEIN"/>
    <property type="match status" value="1"/>
</dbReference>
<evidence type="ECO:0000313" key="3">
    <source>
        <dbReference type="EMBL" id="KAL0389027.1"/>
    </source>
</evidence>
<reference evidence="3" key="2">
    <citation type="journal article" date="2024" name="Plant">
        <title>Genomic evolution and insights into agronomic trait innovations of Sesamum species.</title>
        <authorList>
            <person name="Miao H."/>
            <person name="Wang L."/>
            <person name="Qu L."/>
            <person name="Liu H."/>
            <person name="Sun Y."/>
            <person name="Le M."/>
            <person name="Wang Q."/>
            <person name="Wei S."/>
            <person name="Zheng Y."/>
            <person name="Lin W."/>
            <person name="Duan Y."/>
            <person name="Cao H."/>
            <person name="Xiong S."/>
            <person name="Wang X."/>
            <person name="Wei L."/>
            <person name="Li C."/>
            <person name="Ma Q."/>
            <person name="Ju M."/>
            <person name="Zhao R."/>
            <person name="Li G."/>
            <person name="Mu C."/>
            <person name="Tian Q."/>
            <person name="Mei H."/>
            <person name="Zhang T."/>
            <person name="Gao T."/>
            <person name="Zhang H."/>
        </authorList>
    </citation>
    <scope>NUCLEOTIDE SEQUENCE</scope>
    <source>
        <strain evidence="3">KEN8</strain>
    </source>
</reference>
<protein>
    <recommendedName>
        <fullName evidence="2">Retrotransposon gag domain-containing protein</fullName>
    </recommendedName>
</protein>
<feature type="domain" description="Retrotransposon gag" evidence="2">
    <location>
        <begin position="16"/>
        <end position="106"/>
    </location>
</feature>